<comment type="caution">
    <text evidence="2">The sequence shown here is derived from an EMBL/GenBank/DDBJ whole genome shotgun (WGS) entry which is preliminary data.</text>
</comment>
<dbReference type="Proteomes" id="UP001589692">
    <property type="component" value="Unassembled WGS sequence"/>
</dbReference>
<proteinExistence type="predicted"/>
<name>A0ABV6AHB2_9HYPH</name>
<dbReference type="RefSeq" id="WP_377260541.1">
    <property type="nucleotide sequence ID" value="NZ_JBHMAA010000013.1"/>
</dbReference>
<evidence type="ECO:0000256" key="1">
    <source>
        <dbReference type="SAM" id="MobiDB-lite"/>
    </source>
</evidence>
<sequence>MMTRTTGANAILGAIVVVLLLLAVGYYIRGNSNETAQGPGAPAATDTVQTPSAPPHETDPASTGSTNR</sequence>
<evidence type="ECO:0008006" key="4">
    <source>
        <dbReference type="Google" id="ProtNLM"/>
    </source>
</evidence>
<organism evidence="2 3">
    <name type="scientific">Rhizobium puerariae</name>
    <dbReference type="NCBI Taxonomy" id="1585791"/>
    <lineage>
        <taxon>Bacteria</taxon>
        <taxon>Pseudomonadati</taxon>
        <taxon>Pseudomonadota</taxon>
        <taxon>Alphaproteobacteria</taxon>
        <taxon>Hyphomicrobiales</taxon>
        <taxon>Rhizobiaceae</taxon>
        <taxon>Rhizobium/Agrobacterium group</taxon>
        <taxon>Rhizobium</taxon>
    </lineage>
</organism>
<accession>A0ABV6AHB2</accession>
<dbReference type="EMBL" id="JBHMAA010000013">
    <property type="protein sequence ID" value="MFB9949494.1"/>
    <property type="molecule type" value="Genomic_DNA"/>
</dbReference>
<keyword evidence="3" id="KW-1185">Reference proteome</keyword>
<gene>
    <name evidence="2" type="ORF">ACFFP0_11580</name>
</gene>
<evidence type="ECO:0000313" key="2">
    <source>
        <dbReference type="EMBL" id="MFB9949494.1"/>
    </source>
</evidence>
<feature type="region of interest" description="Disordered" evidence="1">
    <location>
        <begin position="32"/>
        <end position="68"/>
    </location>
</feature>
<evidence type="ECO:0000313" key="3">
    <source>
        <dbReference type="Proteomes" id="UP001589692"/>
    </source>
</evidence>
<protein>
    <recommendedName>
        <fullName evidence="4">Dynamin</fullName>
    </recommendedName>
</protein>
<reference evidence="2 3" key="1">
    <citation type="submission" date="2024-09" db="EMBL/GenBank/DDBJ databases">
        <authorList>
            <person name="Sun Q."/>
            <person name="Mori K."/>
        </authorList>
    </citation>
    <scope>NUCLEOTIDE SEQUENCE [LARGE SCALE GENOMIC DNA]</scope>
    <source>
        <strain evidence="2 3">TBRC 4938</strain>
    </source>
</reference>